<dbReference type="EC" id="2.7.7.65" evidence="1"/>
<proteinExistence type="predicted"/>
<evidence type="ECO:0000313" key="6">
    <source>
        <dbReference type="EMBL" id="MFG6447984.1"/>
    </source>
</evidence>
<name>A0ABW7FUI5_9BURK</name>
<feature type="coiled-coil region" evidence="3">
    <location>
        <begin position="220"/>
        <end position="254"/>
    </location>
</feature>
<dbReference type="CDD" id="cd01949">
    <property type="entry name" value="GGDEF"/>
    <property type="match status" value="1"/>
</dbReference>
<dbReference type="InterPro" id="IPR043128">
    <property type="entry name" value="Rev_trsase/Diguanyl_cyclase"/>
</dbReference>
<keyword evidence="4" id="KW-1133">Transmembrane helix</keyword>
<evidence type="ECO:0000256" key="3">
    <source>
        <dbReference type="SAM" id="Coils"/>
    </source>
</evidence>
<dbReference type="PROSITE" id="PS50887">
    <property type="entry name" value="GGDEF"/>
    <property type="match status" value="1"/>
</dbReference>
<keyword evidence="6" id="KW-0808">Transferase</keyword>
<dbReference type="EMBL" id="JBIGHZ010000002">
    <property type="protein sequence ID" value="MFG6447984.1"/>
    <property type="molecule type" value="Genomic_DNA"/>
</dbReference>
<dbReference type="NCBIfam" id="TIGR00254">
    <property type="entry name" value="GGDEF"/>
    <property type="match status" value="1"/>
</dbReference>
<dbReference type="RefSeq" id="WP_394459847.1">
    <property type="nucleotide sequence ID" value="NZ_JBIGHZ010000002.1"/>
</dbReference>
<evidence type="ECO:0000259" key="5">
    <source>
        <dbReference type="PROSITE" id="PS50887"/>
    </source>
</evidence>
<keyword evidence="7" id="KW-1185">Reference proteome</keyword>
<feature type="transmembrane region" description="Helical" evidence="4">
    <location>
        <begin position="6"/>
        <end position="29"/>
    </location>
</feature>
<evidence type="ECO:0000256" key="2">
    <source>
        <dbReference type="ARBA" id="ARBA00034247"/>
    </source>
</evidence>
<sequence>MSSVKWRAVLAFCAVGLLLAALVTVWHLWSEVQRREARIDADLREIPLLYAEPLSRAVAEGRLDKVKRQLELIALRHDLQGVELRLDAGAPLRVVPRSQVEPGRAMSFPLSGSPAAQVRVVAPVVQASALMWEPQHMQTLMEMVLLVLVLGLAAVILIDRLVLQHLRRLSAQARAFDSTQPPLQAPTSRELPREVKQLEQAIAHVQSCLGDELMREQSQVRELRELVRSREHSLEQAERALALRGRELAALERHDPQTGLVNRREFDEVLRREFKRAQRDGGRLALAILDLDRFRLFNETHGRPAGDELLGRFARMLGERFKRDTDLVARLGGEEFVALLPGFDVEAAQNLLDQLRDDWRQQLQVLSQLGSLGIGQGAERQQVTVSIGLAVLQPGRPYLSPQAFLQAADDALHLAKHSGRDRLSMAA</sequence>
<accession>A0ABW7FUI5</accession>
<dbReference type="InterPro" id="IPR000160">
    <property type="entry name" value="GGDEF_dom"/>
</dbReference>
<feature type="transmembrane region" description="Helical" evidence="4">
    <location>
        <begin position="140"/>
        <end position="158"/>
    </location>
</feature>
<dbReference type="Gene3D" id="3.30.70.270">
    <property type="match status" value="1"/>
</dbReference>
<dbReference type="SUPFAM" id="SSF55073">
    <property type="entry name" value="Nucleotide cyclase"/>
    <property type="match status" value="1"/>
</dbReference>
<keyword evidence="4" id="KW-0472">Membrane</keyword>
<dbReference type="InterPro" id="IPR029787">
    <property type="entry name" value="Nucleotide_cyclase"/>
</dbReference>
<evidence type="ECO:0000256" key="1">
    <source>
        <dbReference type="ARBA" id="ARBA00012528"/>
    </source>
</evidence>
<protein>
    <recommendedName>
        <fullName evidence="1">diguanylate cyclase</fullName>
        <ecNumber evidence="1">2.7.7.65</ecNumber>
    </recommendedName>
</protein>
<dbReference type="Pfam" id="PF00990">
    <property type="entry name" value="GGDEF"/>
    <property type="match status" value="1"/>
</dbReference>
<dbReference type="PANTHER" id="PTHR45138:SF9">
    <property type="entry name" value="DIGUANYLATE CYCLASE DGCM-RELATED"/>
    <property type="match status" value="1"/>
</dbReference>
<feature type="domain" description="GGDEF" evidence="5">
    <location>
        <begin position="282"/>
        <end position="427"/>
    </location>
</feature>
<dbReference type="Proteomes" id="UP001606099">
    <property type="component" value="Unassembled WGS sequence"/>
</dbReference>
<dbReference type="InterPro" id="IPR050469">
    <property type="entry name" value="Diguanylate_Cyclase"/>
</dbReference>
<dbReference type="SMART" id="SM00267">
    <property type="entry name" value="GGDEF"/>
    <property type="match status" value="1"/>
</dbReference>
<comment type="caution">
    <text evidence="6">The sequence shown here is derived from an EMBL/GenBank/DDBJ whole genome shotgun (WGS) entry which is preliminary data.</text>
</comment>
<reference evidence="6 7" key="1">
    <citation type="submission" date="2024-08" db="EMBL/GenBank/DDBJ databases">
        <authorList>
            <person name="Lu H."/>
        </authorList>
    </citation>
    <scope>NUCLEOTIDE SEQUENCE [LARGE SCALE GENOMIC DNA]</scope>
    <source>
        <strain evidence="6 7">BYS180W</strain>
    </source>
</reference>
<evidence type="ECO:0000256" key="4">
    <source>
        <dbReference type="SAM" id="Phobius"/>
    </source>
</evidence>
<comment type="catalytic activity">
    <reaction evidence="2">
        <text>2 GTP = 3',3'-c-di-GMP + 2 diphosphate</text>
        <dbReference type="Rhea" id="RHEA:24898"/>
        <dbReference type="ChEBI" id="CHEBI:33019"/>
        <dbReference type="ChEBI" id="CHEBI:37565"/>
        <dbReference type="ChEBI" id="CHEBI:58805"/>
        <dbReference type="EC" id="2.7.7.65"/>
    </reaction>
</comment>
<dbReference type="GO" id="GO:0052621">
    <property type="term" value="F:diguanylate cyclase activity"/>
    <property type="evidence" value="ECO:0007669"/>
    <property type="project" value="UniProtKB-EC"/>
</dbReference>
<organism evidence="6 7">
    <name type="scientific">Roseateles rivi</name>
    <dbReference type="NCBI Taxonomy" id="3299028"/>
    <lineage>
        <taxon>Bacteria</taxon>
        <taxon>Pseudomonadati</taxon>
        <taxon>Pseudomonadota</taxon>
        <taxon>Betaproteobacteria</taxon>
        <taxon>Burkholderiales</taxon>
        <taxon>Sphaerotilaceae</taxon>
        <taxon>Roseateles</taxon>
    </lineage>
</organism>
<dbReference type="PANTHER" id="PTHR45138">
    <property type="entry name" value="REGULATORY COMPONENTS OF SENSORY TRANSDUCTION SYSTEM"/>
    <property type="match status" value="1"/>
</dbReference>
<gene>
    <name evidence="6" type="ORF">ACG0Z6_06945</name>
</gene>
<keyword evidence="6" id="KW-0548">Nucleotidyltransferase</keyword>
<keyword evidence="4" id="KW-0812">Transmembrane</keyword>
<evidence type="ECO:0000313" key="7">
    <source>
        <dbReference type="Proteomes" id="UP001606099"/>
    </source>
</evidence>
<keyword evidence="3" id="KW-0175">Coiled coil</keyword>